<evidence type="ECO:0000313" key="4">
    <source>
        <dbReference type="Proteomes" id="UP000630887"/>
    </source>
</evidence>
<evidence type="ECO:0000256" key="1">
    <source>
        <dbReference type="SAM" id="MobiDB-lite"/>
    </source>
</evidence>
<evidence type="ECO:0000256" key="2">
    <source>
        <dbReference type="SAM" id="Phobius"/>
    </source>
</evidence>
<feature type="transmembrane region" description="Helical" evidence="2">
    <location>
        <begin position="454"/>
        <end position="475"/>
    </location>
</feature>
<evidence type="ECO:0000313" key="3">
    <source>
        <dbReference type="EMBL" id="GIG10153.1"/>
    </source>
</evidence>
<keyword evidence="2" id="KW-0472">Membrane</keyword>
<dbReference type="Pfam" id="PF19877">
    <property type="entry name" value="DUF6350"/>
    <property type="match status" value="1"/>
</dbReference>
<dbReference type="EMBL" id="BONI01000081">
    <property type="protein sequence ID" value="GIG10153.1"/>
    <property type="molecule type" value="Genomic_DNA"/>
</dbReference>
<gene>
    <name evidence="3" type="ORF">Cco03nite_68530</name>
</gene>
<dbReference type="InterPro" id="IPR045931">
    <property type="entry name" value="DUF6350"/>
</dbReference>
<feature type="compositionally biased region" description="Basic and acidic residues" evidence="1">
    <location>
        <begin position="133"/>
        <end position="145"/>
    </location>
</feature>
<feature type="transmembrane region" description="Helical" evidence="2">
    <location>
        <begin position="355"/>
        <end position="372"/>
    </location>
</feature>
<feature type="transmembrane region" description="Helical" evidence="2">
    <location>
        <begin position="487"/>
        <end position="507"/>
    </location>
</feature>
<organism evidence="3 4">
    <name type="scientific">Catellatospora coxensis</name>
    <dbReference type="NCBI Taxonomy" id="310354"/>
    <lineage>
        <taxon>Bacteria</taxon>
        <taxon>Bacillati</taxon>
        <taxon>Actinomycetota</taxon>
        <taxon>Actinomycetes</taxon>
        <taxon>Micromonosporales</taxon>
        <taxon>Micromonosporaceae</taxon>
        <taxon>Catellatospora</taxon>
    </lineage>
</organism>
<accession>A0A8J3L1L8</accession>
<proteinExistence type="predicted"/>
<keyword evidence="2" id="KW-1133">Transmembrane helix</keyword>
<feature type="transmembrane region" description="Helical" evidence="2">
    <location>
        <begin position="572"/>
        <end position="594"/>
    </location>
</feature>
<feature type="transmembrane region" description="Helical" evidence="2">
    <location>
        <begin position="321"/>
        <end position="343"/>
    </location>
</feature>
<keyword evidence="2" id="KW-0812">Transmembrane</keyword>
<dbReference type="RefSeq" id="WP_203697986.1">
    <property type="nucleotide sequence ID" value="NZ_BAAALC010000027.1"/>
</dbReference>
<feature type="region of interest" description="Disordered" evidence="1">
    <location>
        <begin position="1"/>
        <end position="150"/>
    </location>
</feature>
<feature type="compositionally biased region" description="Low complexity" evidence="1">
    <location>
        <begin position="110"/>
        <end position="131"/>
    </location>
</feature>
<feature type="transmembrane region" description="Helical" evidence="2">
    <location>
        <begin position="393"/>
        <end position="415"/>
    </location>
</feature>
<feature type="compositionally biased region" description="Low complexity" evidence="1">
    <location>
        <begin position="91"/>
        <end position="100"/>
    </location>
</feature>
<feature type="transmembrane region" description="Helical" evidence="2">
    <location>
        <begin position="260"/>
        <end position="277"/>
    </location>
</feature>
<dbReference type="AlphaFoldDB" id="A0A8J3L1L8"/>
<feature type="transmembrane region" description="Helical" evidence="2">
    <location>
        <begin position="528"/>
        <end position="552"/>
    </location>
</feature>
<feature type="transmembrane region" description="Helical" evidence="2">
    <location>
        <begin position="427"/>
        <end position="447"/>
    </location>
</feature>
<name>A0A8J3L1L8_9ACTN</name>
<feature type="transmembrane region" description="Helical" evidence="2">
    <location>
        <begin position="228"/>
        <end position="248"/>
    </location>
</feature>
<comment type="caution">
    <text evidence="3">The sequence shown here is derived from an EMBL/GenBank/DDBJ whole genome shotgun (WGS) entry which is preliminary data.</text>
</comment>
<dbReference type="Proteomes" id="UP000630887">
    <property type="component" value="Unassembled WGS sequence"/>
</dbReference>
<protein>
    <submittedName>
        <fullName evidence="3">Uncharacterized protein</fullName>
    </submittedName>
</protein>
<reference evidence="3 4" key="1">
    <citation type="submission" date="2021-01" db="EMBL/GenBank/DDBJ databases">
        <title>Whole genome shotgun sequence of Catellatospora coxensis NBRC 107359.</title>
        <authorList>
            <person name="Komaki H."/>
            <person name="Tamura T."/>
        </authorList>
    </citation>
    <scope>NUCLEOTIDE SEQUENCE [LARGE SCALE GENOMIC DNA]</scope>
    <source>
        <strain evidence="3 4">NBRC 107359</strain>
    </source>
</reference>
<keyword evidence="4" id="KW-1185">Reference proteome</keyword>
<sequence>MTEQGDTLGVQPELRRAAPGEGSDAYARPASGGSRPADIRVPGPAPSEREVAEPDGSRGDTPEGSGADTGREADPGPSERAADARLSGQDAAAAPLGRAADTQPSRQDGDAGAPVGGADVLDAGVDQDAGASARRDAHEDPRVAEADPDAAGFDDDVYLATRDTVKIDLAHLAARETVKIDLDRPLPREPLDDEISTRETVLLPRGRPAGMLRPRGAPLPVAALVNTGWAALLVLGPLLLLTVAVRFAEGAVDWGLSVRLMLAGWLLGHGVPITVGIDGRLGVMELAPLALTAFALWRVNRAGVHTTRAMGAQGSGSIRHAVLGTAAVAGAYGCFGLLAAVLADGPGLFVTPWRAGLHFLVLGAAAGAVGVLRSGGVLRRLARHTPVVLRDGVRAGVVAALLVLAVGAGAVGLAVAMNGAQATHDLAGFHTGVLGQAGLTLLSLVYGPNFAVWAASYLLGPGFAAGTLPLTQLPVFAGVPTGPLRGLGWLLTVLPLLGGVAAAVLMARRRLRPRRNRRGDVLTPEPRWLRLCGSALIAGLVAGVLLAAAGYASGGVLPVSGPVRTGPVVWQVGAMATLVVALGGLLGVAGFWVLRGLRQTEGRPAVRTARQLVQ</sequence>
<feature type="transmembrane region" description="Helical" evidence="2">
    <location>
        <begin position="283"/>
        <end position="300"/>
    </location>
</feature>
<feature type="compositionally biased region" description="Basic and acidic residues" evidence="1">
    <location>
        <begin position="47"/>
        <end position="61"/>
    </location>
</feature>